<dbReference type="CDD" id="cd06850">
    <property type="entry name" value="biotinyl_domain"/>
    <property type="match status" value="1"/>
</dbReference>
<dbReference type="PANTHER" id="PTHR45266">
    <property type="entry name" value="OXALOACETATE DECARBOXYLASE ALPHA CHAIN"/>
    <property type="match status" value="1"/>
</dbReference>
<protein>
    <submittedName>
        <fullName evidence="3">Acetyl-CoA carboxylase biotin carboxyl carrier protein subunit</fullName>
    </submittedName>
</protein>
<evidence type="ECO:0000313" key="3">
    <source>
        <dbReference type="EMBL" id="NYT84486.1"/>
    </source>
</evidence>
<reference evidence="3 4" key="1">
    <citation type="submission" date="2020-07" db="EMBL/GenBank/DDBJ databases">
        <title>Taxonomic revisions and descriptions of new bacterial species based on genomic comparisons in the high-G+C-content subgroup of the family Alcaligenaceae.</title>
        <authorList>
            <person name="Szabo A."/>
            <person name="Felfoldi T."/>
        </authorList>
    </citation>
    <scope>NUCLEOTIDE SEQUENCE [LARGE SCALE GENOMIC DNA]</scope>
    <source>
        <strain evidence="3 4">DSM 25667</strain>
    </source>
</reference>
<dbReference type="PROSITE" id="PS50968">
    <property type="entry name" value="BIOTINYL_LIPOYL"/>
    <property type="match status" value="1"/>
</dbReference>
<dbReference type="AlphaFoldDB" id="A0A853GUM5"/>
<keyword evidence="4" id="KW-1185">Reference proteome</keyword>
<dbReference type="InterPro" id="IPR000089">
    <property type="entry name" value="Biotin_lipoyl"/>
</dbReference>
<dbReference type="SUPFAM" id="SSF51230">
    <property type="entry name" value="Single hybrid motif"/>
    <property type="match status" value="1"/>
</dbReference>
<sequence length="71" mass="7530">MDQIEATVTGRVLAVLVKVGDTVHAGDDVATIESMKMEIPVSSDYDGRVARIAISVDDEVEEGQVIIDLGS</sequence>
<dbReference type="Pfam" id="PF00364">
    <property type="entry name" value="Biotin_lipoyl"/>
    <property type="match status" value="1"/>
</dbReference>
<dbReference type="Gene3D" id="2.40.50.100">
    <property type="match status" value="1"/>
</dbReference>
<evidence type="ECO:0000313" key="4">
    <source>
        <dbReference type="Proteomes" id="UP000554144"/>
    </source>
</evidence>
<gene>
    <name evidence="3" type="ORF">H0A62_02615</name>
</gene>
<name>A0A853GUM5_9BURK</name>
<evidence type="ECO:0000259" key="2">
    <source>
        <dbReference type="PROSITE" id="PS50968"/>
    </source>
</evidence>
<accession>A0A853GUM5</accession>
<dbReference type="InterPro" id="IPR011053">
    <property type="entry name" value="Single_hybrid_motif"/>
</dbReference>
<dbReference type="PANTHER" id="PTHR45266:SF3">
    <property type="entry name" value="OXALOACETATE DECARBOXYLASE ALPHA CHAIN"/>
    <property type="match status" value="1"/>
</dbReference>
<dbReference type="InterPro" id="IPR050709">
    <property type="entry name" value="Biotin_Carboxyl_Carrier/Decarb"/>
</dbReference>
<comment type="caution">
    <text evidence="3">The sequence shown here is derived from an EMBL/GenBank/DDBJ whole genome shotgun (WGS) entry which is preliminary data.</text>
</comment>
<dbReference type="OrthoDB" id="9760256at2"/>
<organism evidence="3 4">
    <name type="scientific">Pollutimonas harenae</name>
    <dbReference type="NCBI Taxonomy" id="657015"/>
    <lineage>
        <taxon>Bacteria</taxon>
        <taxon>Pseudomonadati</taxon>
        <taxon>Pseudomonadota</taxon>
        <taxon>Betaproteobacteria</taxon>
        <taxon>Burkholderiales</taxon>
        <taxon>Alcaligenaceae</taxon>
        <taxon>Pollutimonas</taxon>
    </lineage>
</organism>
<dbReference type="Proteomes" id="UP000554144">
    <property type="component" value="Unassembled WGS sequence"/>
</dbReference>
<keyword evidence="1" id="KW-0092">Biotin</keyword>
<feature type="domain" description="Lipoyl-binding" evidence="2">
    <location>
        <begin position="1"/>
        <end position="70"/>
    </location>
</feature>
<dbReference type="EMBL" id="JACCEV010000001">
    <property type="protein sequence ID" value="NYT84486.1"/>
    <property type="molecule type" value="Genomic_DNA"/>
</dbReference>
<evidence type="ECO:0000256" key="1">
    <source>
        <dbReference type="ARBA" id="ARBA00023267"/>
    </source>
</evidence>
<proteinExistence type="predicted"/>